<evidence type="ECO:0000313" key="1">
    <source>
        <dbReference type="EMBL" id="UZE97234.1"/>
    </source>
</evidence>
<gene>
    <name evidence="1" type="ORF">NKI27_05655</name>
</gene>
<evidence type="ECO:0000313" key="2">
    <source>
        <dbReference type="Proteomes" id="UP001163739"/>
    </source>
</evidence>
<reference evidence="1" key="1">
    <citation type="submission" date="2022-06" db="EMBL/GenBank/DDBJ databases">
        <title>Alkalimarinus sp. nov., isolated from gut of a Alitta virens.</title>
        <authorList>
            <person name="Yang A.I."/>
            <person name="Shin N.-R."/>
        </authorList>
    </citation>
    <scope>NUCLEOTIDE SEQUENCE</scope>
    <source>
        <strain evidence="1">A2M4</strain>
    </source>
</reference>
<name>A0ABY6N5H6_9ALTE</name>
<accession>A0ABY6N5H6</accession>
<keyword evidence="2" id="KW-1185">Reference proteome</keyword>
<dbReference type="EMBL" id="CP100390">
    <property type="protein sequence ID" value="UZE97234.1"/>
    <property type="molecule type" value="Genomic_DNA"/>
</dbReference>
<dbReference type="Proteomes" id="UP001163739">
    <property type="component" value="Chromosome"/>
</dbReference>
<sequence>MRLNRDILIQAIVKHQNTFLELIDYIDSSDGAFEIPEALYLKLYNRKICLDPDDNIPAHLSITTLLENGIFIHNDKNTGMITLERVIVELLRFLDIKRVRELTSADFEGMRLQLSHSSDNVIFSEIDSNEYKESMQFFNGNLSEIQSKIKQNVTALHFQVDQVSEEYKGYDSGDGSISVFDLYDKVSSLYNRYVLPCYEFIDPSMVMKNTKSVSLSIQSVIDYHLDDGHQRYILANNLGFRKTAIASYYKDIAVLVRKLEQFSQHLSKDRNSFLSIESAYSDLMASLIPLRHGKQRNKYLSKDSEIFHSFTSLDGLATAKSKYASKLNWDEERTPLRLNEFVRTIGLNEKSKNEETLKPLQIQGKVSDERSEKITQIIIRNKPLEQLEDTHAYIHNLLQENLTDFKLFDVLYGIAAFTALYKKTDFIFRKDRKRLCDSTHFYEYLCIQYRKDYPYV</sequence>
<organism evidence="1 2">
    <name type="scientific">Alkalimarinus alittae</name>
    <dbReference type="NCBI Taxonomy" id="2961619"/>
    <lineage>
        <taxon>Bacteria</taxon>
        <taxon>Pseudomonadati</taxon>
        <taxon>Pseudomonadota</taxon>
        <taxon>Gammaproteobacteria</taxon>
        <taxon>Alteromonadales</taxon>
        <taxon>Alteromonadaceae</taxon>
        <taxon>Alkalimarinus</taxon>
    </lineage>
</organism>
<dbReference type="RefSeq" id="WP_265048713.1">
    <property type="nucleotide sequence ID" value="NZ_CP100390.1"/>
</dbReference>
<proteinExistence type="predicted"/>
<protein>
    <submittedName>
        <fullName evidence="1">Uncharacterized protein</fullName>
    </submittedName>
</protein>